<dbReference type="InterPro" id="IPR021099">
    <property type="entry name" value="PORR_domain"/>
</dbReference>
<evidence type="ECO:0000313" key="3">
    <source>
        <dbReference type="Proteomes" id="UP001412067"/>
    </source>
</evidence>
<keyword evidence="3" id="KW-1185">Reference proteome</keyword>
<dbReference type="PANTHER" id="PTHR31476:SF15">
    <property type="entry name" value="ASSOCIATED SALT-INDUCIBLE PROTEIN, PUTATIVE-RELATED"/>
    <property type="match status" value="1"/>
</dbReference>
<dbReference type="PANTHER" id="PTHR31476">
    <property type="entry name" value="PROTEIN WHAT'S THIS FACTOR 1 HOMOLOG, CHLOROPLASTIC"/>
    <property type="match status" value="1"/>
</dbReference>
<evidence type="ECO:0000259" key="1">
    <source>
        <dbReference type="Pfam" id="PF11955"/>
    </source>
</evidence>
<protein>
    <recommendedName>
        <fullName evidence="1">PORR domain-containing protein</fullName>
    </recommendedName>
</protein>
<feature type="domain" description="PORR" evidence="1">
    <location>
        <begin position="62"/>
        <end position="390"/>
    </location>
</feature>
<comment type="caution">
    <text evidence="2">The sequence shown here is derived from an EMBL/GenBank/DDBJ whole genome shotgun (WGS) entry which is preliminary data.</text>
</comment>
<proteinExistence type="predicted"/>
<reference evidence="2 3" key="1">
    <citation type="journal article" date="2022" name="Nat. Plants">
        <title>Genomes of leafy and leafless Platanthera orchids illuminate the evolution of mycoheterotrophy.</title>
        <authorList>
            <person name="Li M.H."/>
            <person name="Liu K.W."/>
            <person name="Li Z."/>
            <person name="Lu H.C."/>
            <person name="Ye Q.L."/>
            <person name="Zhang D."/>
            <person name="Wang J.Y."/>
            <person name="Li Y.F."/>
            <person name="Zhong Z.M."/>
            <person name="Liu X."/>
            <person name="Yu X."/>
            <person name="Liu D.K."/>
            <person name="Tu X.D."/>
            <person name="Liu B."/>
            <person name="Hao Y."/>
            <person name="Liao X.Y."/>
            <person name="Jiang Y.T."/>
            <person name="Sun W.H."/>
            <person name="Chen J."/>
            <person name="Chen Y.Q."/>
            <person name="Ai Y."/>
            <person name="Zhai J.W."/>
            <person name="Wu S.S."/>
            <person name="Zhou Z."/>
            <person name="Hsiao Y.Y."/>
            <person name="Wu W.L."/>
            <person name="Chen Y.Y."/>
            <person name="Lin Y.F."/>
            <person name="Hsu J.L."/>
            <person name="Li C.Y."/>
            <person name="Wang Z.W."/>
            <person name="Zhao X."/>
            <person name="Zhong W.Y."/>
            <person name="Ma X.K."/>
            <person name="Ma L."/>
            <person name="Huang J."/>
            <person name="Chen G.Z."/>
            <person name="Huang M.Z."/>
            <person name="Huang L."/>
            <person name="Peng D.H."/>
            <person name="Luo Y.B."/>
            <person name="Zou S.Q."/>
            <person name="Chen S.P."/>
            <person name="Lan S."/>
            <person name="Tsai W.C."/>
            <person name="Van de Peer Y."/>
            <person name="Liu Z.J."/>
        </authorList>
    </citation>
    <scope>NUCLEOTIDE SEQUENCE [LARGE SCALE GENOMIC DNA]</scope>
    <source>
        <strain evidence="2">Lor288</strain>
    </source>
</reference>
<dbReference type="EMBL" id="JBBWWR010000009">
    <property type="protein sequence ID" value="KAK8961569.1"/>
    <property type="molecule type" value="Genomic_DNA"/>
</dbReference>
<dbReference type="InterPro" id="IPR045040">
    <property type="entry name" value="PORR_fam"/>
</dbReference>
<organism evidence="2 3">
    <name type="scientific">Platanthera guangdongensis</name>
    <dbReference type="NCBI Taxonomy" id="2320717"/>
    <lineage>
        <taxon>Eukaryota</taxon>
        <taxon>Viridiplantae</taxon>
        <taxon>Streptophyta</taxon>
        <taxon>Embryophyta</taxon>
        <taxon>Tracheophyta</taxon>
        <taxon>Spermatophyta</taxon>
        <taxon>Magnoliopsida</taxon>
        <taxon>Liliopsida</taxon>
        <taxon>Asparagales</taxon>
        <taxon>Orchidaceae</taxon>
        <taxon>Orchidoideae</taxon>
        <taxon>Orchideae</taxon>
        <taxon>Orchidinae</taxon>
        <taxon>Platanthera</taxon>
    </lineage>
</organism>
<accession>A0ABR2MD03</accession>
<name>A0ABR2MD03_9ASPA</name>
<dbReference type="Proteomes" id="UP001412067">
    <property type="component" value="Unassembled WGS sequence"/>
</dbReference>
<dbReference type="Pfam" id="PF11955">
    <property type="entry name" value="PORR"/>
    <property type="match status" value="1"/>
</dbReference>
<evidence type="ECO:0000313" key="2">
    <source>
        <dbReference type="EMBL" id="KAK8961569.1"/>
    </source>
</evidence>
<gene>
    <name evidence="2" type="ORF">KSP40_PGU015206</name>
</gene>
<sequence length="405" mass="45387">MVMEVPHQLHQSSSPLRGGSVEHFGKHLPIMFHRAAAAAYRGICAAFRRQKTTSAQYVAARHRDNTFEKLMDGYKNLIPVLSVLDMILASPELSIPLPFLASPEAIRLLRLRRSPAHFLRSFPAVFSLRPHPTTSLPVLVHLTPAASRLAQQISGTAPLAVERITRLLCLSLSRSLALRDLIRVSHELGFPHDFVDSVIARNPTLFSLSSNPNEPNTHLVSLACPAPAVVPAVDSWRLRMLADHADKEPDIHFGFSQIFPPGMRLTKGYRTRLKAWQHLPYPSPYDPPPSAVGRKSALEKRAVAIAHEFLSLTVEKMAEVEKFSHFRKSFGIELNVRDLFLDHPGIFYLSAKGRRHTVFLREAYSRGCLIESNPMYEARMKLLHLVLMRKRGAAFADSGQNMPDS</sequence>